<dbReference type="InterPro" id="IPR011324">
    <property type="entry name" value="Cytotoxic_necrot_fac-like_cat"/>
</dbReference>
<keyword evidence="7" id="KW-0862">Zinc</keyword>
<dbReference type="RefSeq" id="WP_294180366.1">
    <property type="nucleotide sequence ID" value="NZ_JBGFFE010000001.1"/>
</dbReference>
<evidence type="ECO:0000256" key="7">
    <source>
        <dbReference type="ARBA" id="ARBA00022833"/>
    </source>
</evidence>
<evidence type="ECO:0000313" key="12">
    <source>
        <dbReference type="EMBL" id="MEY8762195.1"/>
    </source>
</evidence>
<organism evidence="12 13">
    <name type="scientific">Clostridium lapidicellarium</name>
    <dbReference type="NCBI Taxonomy" id="3240931"/>
    <lineage>
        <taxon>Bacteria</taxon>
        <taxon>Bacillati</taxon>
        <taxon>Bacillota</taxon>
        <taxon>Clostridia</taxon>
        <taxon>Eubacteriales</taxon>
        <taxon>Clostridiaceae</taxon>
        <taxon>Clostridium</taxon>
    </lineage>
</organism>
<dbReference type="Proteomes" id="UP001565220">
    <property type="component" value="Unassembled WGS sequence"/>
</dbReference>
<accession>A0ABV4DSH4</accession>
<proteinExistence type="inferred from homology"/>
<protein>
    <recommendedName>
        <fullName evidence="11">Purine nucleoside phosphorylase</fullName>
    </recommendedName>
</protein>
<dbReference type="InterPro" id="IPR003730">
    <property type="entry name" value="Cu_polyphenol_OxRdtase"/>
</dbReference>
<comment type="catalytic activity">
    <reaction evidence="8">
        <text>adenosine + H2O + H(+) = inosine + NH4(+)</text>
        <dbReference type="Rhea" id="RHEA:24408"/>
        <dbReference type="ChEBI" id="CHEBI:15377"/>
        <dbReference type="ChEBI" id="CHEBI:15378"/>
        <dbReference type="ChEBI" id="CHEBI:16335"/>
        <dbReference type="ChEBI" id="CHEBI:17596"/>
        <dbReference type="ChEBI" id="CHEBI:28938"/>
        <dbReference type="EC" id="3.5.4.4"/>
    </reaction>
    <physiologicalReaction direction="left-to-right" evidence="8">
        <dbReference type="Rhea" id="RHEA:24409"/>
    </physiologicalReaction>
</comment>
<dbReference type="EMBL" id="JBGFFE010000001">
    <property type="protein sequence ID" value="MEY8762195.1"/>
    <property type="molecule type" value="Genomic_DNA"/>
</dbReference>
<evidence type="ECO:0000256" key="6">
    <source>
        <dbReference type="ARBA" id="ARBA00022801"/>
    </source>
</evidence>
<keyword evidence="13" id="KW-1185">Reference proteome</keyword>
<evidence type="ECO:0000313" key="13">
    <source>
        <dbReference type="Proteomes" id="UP001565220"/>
    </source>
</evidence>
<dbReference type="InterPro" id="IPR038371">
    <property type="entry name" value="Cu_polyphenol_OxRdtase_sf"/>
</dbReference>
<evidence type="ECO:0000256" key="8">
    <source>
        <dbReference type="ARBA" id="ARBA00047989"/>
    </source>
</evidence>
<evidence type="ECO:0000256" key="3">
    <source>
        <dbReference type="ARBA" id="ARBA00007353"/>
    </source>
</evidence>
<comment type="function">
    <text evidence="2">Purine nucleoside enzyme that catalyzes the phosphorolysis of adenosine and inosine nucleosides, yielding D-ribose 1-phosphate and the respective free bases, adenine and hypoxanthine. Also catalyzes the phosphorolysis of S-methyl-5'-thioadenosine into adenine and S-methyl-5-thio-alpha-D-ribose 1-phosphate. Also has adenosine deaminase activity.</text>
</comment>
<evidence type="ECO:0000256" key="10">
    <source>
        <dbReference type="ARBA" id="ARBA00049893"/>
    </source>
</evidence>
<evidence type="ECO:0000256" key="11">
    <source>
        <dbReference type="RuleBase" id="RU361274"/>
    </source>
</evidence>
<evidence type="ECO:0000256" key="4">
    <source>
        <dbReference type="ARBA" id="ARBA00022679"/>
    </source>
</evidence>
<evidence type="ECO:0000256" key="2">
    <source>
        <dbReference type="ARBA" id="ARBA00003215"/>
    </source>
</evidence>
<reference evidence="12 13" key="1">
    <citation type="submission" date="2024-08" db="EMBL/GenBank/DDBJ databases">
        <title>Clostridium lapicellarii sp. nov., and Clostridium renhuaiense sp. nov., two species isolated from the mud in a fermentation cellar used for producing sauce-flavour Chinese liquors.</title>
        <authorList>
            <person name="Yang F."/>
            <person name="Wang H."/>
            <person name="Chen L.Q."/>
            <person name="Zhou N."/>
            <person name="Lu J.J."/>
            <person name="Pu X.X."/>
            <person name="Wan B."/>
            <person name="Wang L."/>
            <person name="Liu S.J."/>
        </authorList>
    </citation>
    <scope>NUCLEOTIDE SEQUENCE [LARGE SCALE GENOMIC DNA]</scope>
    <source>
        <strain evidence="12 13">MT-113</strain>
    </source>
</reference>
<name>A0ABV4DSH4_9CLOT</name>
<comment type="catalytic activity">
    <reaction evidence="9">
        <text>adenosine + phosphate = alpha-D-ribose 1-phosphate + adenine</text>
        <dbReference type="Rhea" id="RHEA:27642"/>
        <dbReference type="ChEBI" id="CHEBI:16335"/>
        <dbReference type="ChEBI" id="CHEBI:16708"/>
        <dbReference type="ChEBI" id="CHEBI:43474"/>
        <dbReference type="ChEBI" id="CHEBI:57720"/>
        <dbReference type="EC" id="2.4.2.1"/>
    </reaction>
    <physiologicalReaction direction="left-to-right" evidence="9">
        <dbReference type="Rhea" id="RHEA:27643"/>
    </physiologicalReaction>
</comment>
<dbReference type="Gene3D" id="3.60.140.10">
    <property type="entry name" value="CNF1/YfiH-like putative cysteine hydrolases"/>
    <property type="match status" value="1"/>
</dbReference>
<evidence type="ECO:0000256" key="9">
    <source>
        <dbReference type="ARBA" id="ARBA00048968"/>
    </source>
</evidence>
<keyword evidence="5" id="KW-0479">Metal-binding</keyword>
<dbReference type="PANTHER" id="PTHR30616:SF2">
    <property type="entry name" value="PURINE NUCLEOSIDE PHOSPHORYLASE LACC1"/>
    <property type="match status" value="1"/>
</dbReference>
<dbReference type="CDD" id="cd16833">
    <property type="entry name" value="YfiH"/>
    <property type="match status" value="1"/>
</dbReference>
<comment type="catalytic activity">
    <reaction evidence="10">
        <text>S-methyl-5'-thioadenosine + phosphate = 5-(methylsulfanyl)-alpha-D-ribose 1-phosphate + adenine</text>
        <dbReference type="Rhea" id="RHEA:11852"/>
        <dbReference type="ChEBI" id="CHEBI:16708"/>
        <dbReference type="ChEBI" id="CHEBI:17509"/>
        <dbReference type="ChEBI" id="CHEBI:43474"/>
        <dbReference type="ChEBI" id="CHEBI:58533"/>
        <dbReference type="EC" id="2.4.2.28"/>
    </reaction>
    <physiologicalReaction direction="left-to-right" evidence="10">
        <dbReference type="Rhea" id="RHEA:11853"/>
    </physiologicalReaction>
</comment>
<comment type="similarity">
    <text evidence="3 11">Belongs to the purine nucleoside phosphorylase YfiH/LACC1 family.</text>
</comment>
<sequence length="237" mass="27260">MKKLAIGPYEFIILDLKGAKAVFSTAKGNLNFNKAEDEGRKNIKNLKKWFKLKNVGFLNQVHGCRIVMYNPEDEIKDGDGIITYSPCTAVGVFNADCVPVLIYDEREKVVAAVHSGWRGTLACIVSKAVEKLEEEYSSKPENLHICVGPHIHSCCYEVGEELMDKFKHTPFYRDKDIFKGRNLDLKKCILYQLEGKKIKRENINYLDICTACNMKFQLYSYRRDRGTGRMFSFIYLD</sequence>
<dbReference type="NCBIfam" id="TIGR00726">
    <property type="entry name" value="peptidoglycan editing factor PgeF"/>
    <property type="match status" value="1"/>
</dbReference>
<evidence type="ECO:0000256" key="1">
    <source>
        <dbReference type="ARBA" id="ARBA00000553"/>
    </source>
</evidence>
<comment type="caution">
    <text evidence="12">The sequence shown here is derived from an EMBL/GenBank/DDBJ whole genome shotgun (WGS) entry which is preliminary data.</text>
</comment>
<evidence type="ECO:0000256" key="5">
    <source>
        <dbReference type="ARBA" id="ARBA00022723"/>
    </source>
</evidence>
<comment type="catalytic activity">
    <reaction evidence="1">
        <text>inosine + phosphate = alpha-D-ribose 1-phosphate + hypoxanthine</text>
        <dbReference type="Rhea" id="RHEA:27646"/>
        <dbReference type="ChEBI" id="CHEBI:17368"/>
        <dbReference type="ChEBI" id="CHEBI:17596"/>
        <dbReference type="ChEBI" id="CHEBI:43474"/>
        <dbReference type="ChEBI" id="CHEBI:57720"/>
        <dbReference type="EC" id="2.4.2.1"/>
    </reaction>
    <physiologicalReaction direction="left-to-right" evidence="1">
        <dbReference type="Rhea" id="RHEA:27647"/>
    </physiologicalReaction>
</comment>
<dbReference type="PANTHER" id="PTHR30616">
    <property type="entry name" value="UNCHARACTERIZED PROTEIN YFIH"/>
    <property type="match status" value="1"/>
</dbReference>
<keyword evidence="4" id="KW-0808">Transferase</keyword>
<dbReference type="SUPFAM" id="SSF64438">
    <property type="entry name" value="CNF1/YfiH-like putative cysteine hydrolases"/>
    <property type="match status" value="1"/>
</dbReference>
<keyword evidence="6" id="KW-0378">Hydrolase</keyword>
<dbReference type="Pfam" id="PF02578">
    <property type="entry name" value="Cu-oxidase_4"/>
    <property type="match status" value="1"/>
</dbReference>
<gene>
    <name evidence="12" type="primary">pgeF</name>
    <name evidence="12" type="ORF">AB8S09_00850</name>
</gene>